<protein>
    <recommendedName>
        <fullName evidence="2">Immediate early protein ICP-46</fullName>
    </recommendedName>
</protein>
<accession>A0A6C0I5P9</accession>
<name>A0A6C0I5P9_9ZZZZ</name>
<sequence length="400" mass="47706">MDQSSQPVQLTNDVEVLKKEVYENIFIVDEDYMNSLQLLHYKTCDNESPQYLKECRGVVKSDNKIVSKSFGYIDELTVDTDNSEILKRVHSFNQIKIYPMHEGTVIRMFYWKHKWYLSTHKKLNAFDSKWGNSDCKTFGQMFIESLCYLTSKCSYGDDIKNKINNTLNNQEELWTMFDNFCFQLDTKKTYVFLLLHDSDTTMVCTKYPEHPLCFHIGEFDNTTHLLVEGNTSGLPCLPEYKCENVFSLIELVRNIDHTVHPGFILYFPNQTQLKLYNKNYKKAQELRGNQPDILYRYLEIRKNKEQSLMFLDLFKNQEDYFMNVEFTILDVSKFIFQAYMNRYIHKKYIYVPKCEHLVMQMCHQWHNEDRNNNKISLNRVLNTLETLPTKMLYSIVKNHL</sequence>
<evidence type="ECO:0000313" key="1">
    <source>
        <dbReference type="EMBL" id="QHT88119.1"/>
    </source>
</evidence>
<reference evidence="1" key="1">
    <citation type="journal article" date="2020" name="Nature">
        <title>Giant virus diversity and host interactions through global metagenomics.</title>
        <authorList>
            <person name="Schulz F."/>
            <person name="Roux S."/>
            <person name="Paez-Espino D."/>
            <person name="Jungbluth S."/>
            <person name="Walsh D.A."/>
            <person name="Denef V.J."/>
            <person name="McMahon K.D."/>
            <person name="Konstantinidis K.T."/>
            <person name="Eloe-Fadrosh E.A."/>
            <person name="Kyrpides N.C."/>
            <person name="Woyke T."/>
        </authorList>
    </citation>
    <scope>NUCLEOTIDE SEQUENCE</scope>
    <source>
        <strain evidence="1">GVMAG-M-3300023184-24</strain>
    </source>
</reference>
<organism evidence="1">
    <name type="scientific">viral metagenome</name>
    <dbReference type="NCBI Taxonomy" id="1070528"/>
    <lineage>
        <taxon>unclassified sequences</taxon>
        <taxon>metagenomes</taxon>
        <taxon>organismal metagenomes</taxon>
    </lineage>
</organism>
<dbReference type="EMBL" id="MN740109">
    <property type="protein sequence ID" value="QHT88119.1"/>
    <property type="molecule type" value="Genomic_DNA"/>
</dbReference>
<dbReference type="AlphaFoldDB" id="A0A6C0I5P9"/>
<proteinExistence type="predicted"/>
<evidence type="ECO:0008006" key="2">
    <source>
        <dbReference type="Google" id="ProtNLM"/>
    </source>
</evidence>